<evidence type="ECO:0000256" key="9">
    <source>
        <dbReference type="ARBA" id="ARBA00023170"/>
    </source>
</evidence>
<evidence type="ECO:0000256" key="6">
    <source>
        <dbReference type="ARBA" id="ARBA00023040"/>
    </source>
</evidence>
<dbReference type="PANTHER" id="PTHR24234">
    <property type="entry name" value="LYSOPHOSPHATIDIC ACID RECEPTOR 5/SPHINGOSYLPHOSPHORYLCHOLINE RECEPTOR"/>
    <property type="match status" value="1"/>
</dbReference>
<protein>
    <recommendedName>
        <fullName evidence="13">G-protein coupled receptors family 1 profile domain-containing protein</fullName>
    </recommendedName>
</protein>
<evidence type="ECO:0000313" key="14">
    <source>
        <dbReference type="EMBL" id="KAJ1108238.1"/>
    </source>
</evidence>
<evidence type="ECO:0000256" key="5">
    <source>
        <dbReference type="ARBA" id="ARBA00022989"/>
    </source>
</evidence>
<feature type="transmembrane region" description="Helical" evidence="12">
    <location>
        <begin position="104"/>
        <end position="128"/>
    </location>
</feature>
<evidence type="ECO:0000256" key="10">
    <source>
        <dbReference type="ARBA" id="ARBA00023180"/>
    </source>
</evidence>
<dbReference type="PANTHER" id="PTHR24234:SF12">
    <property type="entry name" value="NOVEL 7 TRANSMEMBRANE RECEPTOR (RHODOPSIN FAMILY) PROTEIN"/>
    <property type="match status" value="1"/>
</dbReference>
<name>A0AAV7N4X7_PLEWA</name>
<evidence type="ECO:0000256" key="11">
    <source>
        <dbReference type="ARBA" id="ARBA00023224"/>
    </source>
</evidence>
<evidence type="ECO:0000256" key="2">
    <source>
        <dbReference type="ARBA" id="ARBA00010663"/>
    </source>
</evidence>
<evidence type="ECO:0000256" key="7">
    <source>
        <dbReference type="ARBA" id="ARBA00023136"/>
    </source>
</evidence>
<keyword evidence="3" id="KW-1003">Cell membrane</keyword>
<feature type="transmembrane region" description="Helical" evidence="12">
    <location>
        <begin position="181"/>
        <end position="200"/>
    </location>
</feature>
<dbReference type="InterPro" id="IPR017452">
    <property type="entry name" value="GPCR_Rhodpsn_7TM"/>
</dbReference>
<comment type="similarity">
    <text evidence="2">Belongs to the G-protein coupled receptor 1 family.</text>
</comment>
<dbReference type="AlphaFoldDB" id="A0AAV7N4X7"/>
<keyword evidence="15" id="KW-1185">Reference proteome</keyword>
<keyword evidence="11" id="KW-0807">Transducer</keyword>
<keyword evidence="5 12" id="KW-1133">Transmembrane helix</keyword>
<dbReference type="GO" id="GO:0004930">
    <property type="term" value="F:G protein-coupled receptor activity"/>
    <property type="evidence" value="ECO:0007669"/>
    <property type="project" value="UniProtKB-KW"/>
</dbReference>
<evidence type="ECO:0000259" key="13">
    <source>
        <dbReference type="PROSITE" id="PS50262"/>
    </source>
</evidence>
<dbReference type="Proteomes" id="UP001066276">
    <property type="component" value="Chromosome 9"/>
</dbReference>
<sequence length="399" mass="45993">MLLSAAPKIRTFWSWTESSGQFYVNDFPLLIYLVAQLRHLAFPEQLTNILMACADISCSYPAAYETTLFPIIYSLVFIVGLIGNLTAVGVIVQQIKRKNVVSVYLANLCASDLMYIFTLPTWIAYTAIEDWKFGNLLCKIVGFFFNANLYTTITFLSCIAMDRFLATVFPFQSRVVRSMKAATLVCIIVWLVILGTHAVFLGREELFNSSQNVKLCYEKYPMERWVAHVNYFRIFVVFLIPFVLLVFSYCSIIRVIHYSPSQKPEQKRKLTGLLLTMTIIFVISYLPYHVVLFIRSYVSDKDMCTCHIERSIRPSYRICFALTSLSSALDPFINIFVSESIKQDIMKEIRAIWHWCRTFGGRTRWKRQDHRTIGGDTSTKLLDKDISQQAEGKKDETVL</sequence>
<feature type="transmembrane region" description="Helical" evidence="12">
    <location>
        <begin position="140"/>
        <end position="160"/>
    </location>
</feature>
<keyword evidence="8" id="KW-1015">Disulfide bond</keyword>
<evidence type="ECO:0000256" key="4">
    <source>
        <dbReference type="ARBA" id="ARBA00022692"/>
    </source>
</evidence>
<dbReference type="SUPFAM" id="SSF81321">
    <property type="entry name" value="Family A G protein-coupled receptor-like"/>
    <property type="match status" value="1"/>
</dbReference>
<dbReference type="GO" id="GO:0005886">
    <property type="term" value="C:plasma membrane"/>
    <property type="evidence" value="ECO:0007669"/>
    <property type="project" value="UniProtKB-SubCell"/>
</dbReference>
<keyword evidence="4 12" id="KW-0812">Transmembrane</keyword>
<evidence type="ECO:0000256" key="1">
    <source>
        <dbReference type="ARBA" id="ARBA00004651"/>
    </source>
</evidence>
<feature type="transmembrane region" description="Helical" evidence="12">
    <location>
        <begin position="273"/>
        <end position="294"/>
    </location>
</feature>
<comment type="caution">
    <text evidence="14">The sequence shown here is derived from an EMBL/GenBank/DDBJ whole genome shotgun (WGS) entry which is preliminary data.</text>
</comment>
<keyword evidence="9" id="KW-0675">Receptor</keyword>
<dbReference type="PROSITE" id="PS50262">
    <property type="entry name" value="G_PROTEIN_RECEP_F1_2"/>
    <property type="match status" value="1"/>
</dbReference>
<dbReference type="Pfam" id="PF00001">
    <property type="entry name" value="7tm_1"/>
    <property type="match status" value="1"/>
</dbReference>
<dbReference type="EMBL" id="JANPWB010000013">
    <property type="protein sequence ID" value="KAJ1108238.1"/>
    <property type="molecule type" value="Genomic_DNA"/>
</dbReference>
<comment type="subcellular location">
    <subcellularLocation>
        <location evidence="1">Cell membrane</location>
        <topology evidence="1">Multi-pass membrane protein</topology>
    </subcellularLocation>
</comment>
<feature type="transmembrane region" description="Helical" evidence="12">
    <location>
        <begin position="231"/>
        <end position="252"/>
    </location>
</feature>
<organism evidence="14 15">
    <name type="scientific">Pleurodeles waltl</name>
    <name type="common">Iberian ribbed newt</name>
    <dbReference type="NCBI Taxonomy" id="8319"/>
    <lineage>
        <taxon>Eukaryota</taxon>
        <taxon>Metazoa</taxon>
        <taxon>Chordata</taxon>
        <taxon>Craniata</taxon>
        <taxon>Vertebrata</taxon>
        <taxon>Euteleostomi</taxon>
        <taxon>Amphibia</taxon>
        <taxon>Batrachia</taxon>
        <taxon>Caudata</taxon>
        <taxon>Salamandroidea</taxon>
        <taxon>Salamandridae</taxon>
        <taxon>Pleurodelinae</taxon>
        <taxon>Pleurodeles</taxon>
    </lineage>
</organism>
<accession>A0AAV7N4X7</accession>
<evidence type="ECO:0000256" key="3">
    <source>
        <dbReference type="ARBA" id="ARBA00022475"/>
    </source>
</evidence>
<feature type="domain" description="G-protein coupled receptors family 1 profile" evidence="13">
    <location>
        <begin position="83"/>
        <end position="334"/>
    </location>
</feature>
<reference evidence="14" key="1">
    <citation type="journal article" date="2022" name="bioRxiv">
        <title>Sequencing and chromosome-scale assembly of the giantPleurodeles waltlgenome.</title>
        <authorList>
            <person name="Brown T."/>
            <person name="Elewa A."/>
            <person name="Iarovenko S."/>
            <person name="Subramanian E."/>
            <person name="Araus A.J."/>
            <person name="Petzold A."/>
            <person name="Susuki M."/>
            <person name="Suzuki K.-i.T."/>
            <person name="Hayashi T."/>
            <person name="Toyoda A."/>
            <person name="Oliveira C."/>
            <person name="Osipova E."/>
            <person name="Leigh N.D."/>
            <person name="Simon A."/>
            <person name="Yun M.H."/>
        </authorList>
    </citation>
    <scope>NUCLEOTIDE SEQUENCE</scope>
    <source>
        <strain evidence="14">20211129_DDA</strain>
        <tissue evidence="14">Liver</tissue>
    </source>
</reference>
<dbReference type="FunFam" id="1.20.1070.10:FF:000065">
    <property type="entry name" value="G-protein coupled receptor 4"/>
    <property type="match status" value="1"/>
</dbReference>
<dbReference type="InterPro" id="IPR000276">
    <property type="entry name" value="GPCR_Rhodpsn"/>
</dbReference>
<gene>
    <name evidence="14" type="ORF">NDU88_005619</name>
</gene>
<evidence type="ECO:0000256" key="8">
    <source>
        <dbReference type="ARBA" id="ARBA00023157"/>
    </source>
</evidence>
<keyword evidence="7 12" id="KW-0472">Membrane</keyword>
<dbReference type="Gene3D" id="1.20.1070.10">
    <property type="entry name" value="Rhodopsin 7-helix transmembrane proteins"/>
    <property type="match status" value="1"/>
</dbReference>
<dbReference type="PRINTS" id="PR00237">
    <property type="entry name" value="GPCRRHODOPSN"/>
</dbReference>
<proteinExistence type="inferred from homology"/>
<evidence type="ECO:0000256" key="12">
    <source>
        <dbReference type="SAM" id="Phobius"/>
    </source>
</evidence>
<keyword evidence="10" id="KW-0325">Glycoprotein</keyword>
<feature type="transmembrane region" description="Helical" evidence="12">
    <location>
        <begin position="71"/>
        <end position="92"/>
    </location>
</feature>
<evidence type="ECO:0000313" key="15">
    <source>
        <dbReference type="Proteomes" id="UP001066276"/>
    </source>
</evidence>
<keyword evidence="6" id="KW-0297">G-protein coupled receptor</keyword>
<dbReference type="PRINTS" id="PR01157">
    <property type="entry name" value="P2YPURNOCPTR"/>
</dbReference>